<evidence type="ECO:0000256" key="1">
    <source>
        <dbReference type="ARBA" id="ARBA00022603"/>
    </source>
</evidence>
<dbReference type="InterPro" id="IPR029063">
    <property type="entry name" value="SAM-dependent_MTases_sf"/>
</dbReference>
<sequence>MEPNQWDTVAESYDEVKHVPAGLAETATLTAVMPDLAGKSVLDVGSGTGYYARLFRHLGAARVVGVDAAAQMIRRARSIDKFEGLSIDYQHYDAAEMPVLGAFDVISAVWLFGNIAGAAELSAVAGRLRANLAADWMLVALFPNPEVDYESPPEYGKYGLTYTPTRLVADRQAVTVRFLTVPPVEFEGYFWRPGVVEEILRKAGFADIERHATKVPPSAVAEYGPQFWAELLANPHFAVITAHAGGSDDR</sequence>
<evidence type="ECO:0000313" key="4">
    <source>
        <dbReference type="EMBL" id="KAA8880654.1"/>
    </source>
</evidence>
<protein>
    <submittedName>
        <fullName evidence="4">Class I SAM-dependent methyltransferase</fullName>
    </submittedName>
</protein>
<name>A0A5N0DXI1_9NOCA</name>
<keyword evidence="2 4" id="KW-0808">Transferase</keyword>
<dbReference type="SUPFAM" id="SSF53335">
    <property type="entry name" value="S-adenosyl-L-methionine-dependent methyltransferases"/>
    <property type="match status" value="1"/>
</dbReference>
<dbReference type="OrthoDB" id="3286690at2"/>
<dbReference type="Proteomes" id="UP000323876">
    <property type="component" value="Unassembled WGS sequence"/>
</dbReference>
<proteinExistence type="predicted"/>
<evidence type="ECO:0000259" key="3">
    <source>
        <dbReference type="Pfam" id="PF13649"/>
    </source>
</evidence>
<accession>A0A5N0DXI1</accession>
<keyword evidence="1 4" id="KW-0489">Methyltransferase</keyword>
<dbReference type="CDD" id="cd02440">
    <property type="entry name" value="AdoMet_MTases"/>
    <property type="match status" value="1"/>
</dbReference>
<feature type="domain" description="Methyltransferase" evidence="3">
    <location>
        <begin position="41"/>
        <end position="114"/>
    </location>
</feature>
<keyword evidence="5" id="KW-1185">Reference proteome</keyword>
<dbReference type="GO" id="GO:0008168">
    <property type="term" value="F:methyltransferase activity"/>
    <property type="evidence" value="ECO:0007669"/>
    <property type="project" value="UniProtKB-KW"/>
</dbReference>
<dbReference type="InterPro" id="IPR041698">
    <property type="entry name" value="Methyltransf_25"/>
</dbReference>
<gene>
    <name evidence="4" type="ORF">F3087_40440</name>
</gene>
<dbReference type="Pfam" id="PF13649">
    <property type="entry name" value="Methyltransf_25"/>
    <property type="match status" value="1"/>
</dbReference>
<organism evidence="4 5">
    <name type="scientific">Nocardia colli</name>
    <dbReference type="NCBI Taxonomy" id="2545717"/>
    <lineage>
        <taxon>Bacteria</taxon>
        <taxon>Bacillati</taxon>
        <taxon>Actinomycetota</taxon>
        <taxon>Actinomycetes</taxon>
        <taxon>Mycobacteriales</taxon>
        <taxon>Nocardiaceae</taxon>
        <taxon>Nocardia</taxon>
    </lineage>
</organism>
<comment type="caution">
    <text evidence="4">The sequence shown here is derived from an EMBL/GenBank/DDBJ whole genome shotgun (WGS) entry which is preliminary data.</text>
</comment>
<dbReference type="EMBL" id="VXLC01000032">
    <property type="protein sequence ID" value="KAA8880654.1"/>
    <property type="molecule type" value="Genomic_DNA"/>
</dbReference>
<dbReference type="PANTHER" id="PTHR43861:SF1">
    <property type="entry name" value="TRANS-ACONITATE 2-METHYLTRANSFERASE"/>
    <property type="match status" value="1"/>
</dbReference>
<dbReference type="RefSeq" id="WP_150407531.1">
    <property type="nucleotide sequence ID" value="NZ_VXLC01000032.1"/>
</dbReference>
<dbReference type="Gene3D" id="3.40.50.150">
    <property type="entry name" value="Vaccinia Virus protein VP39"/>
    <property type="match status" value="1"/>
</dbReference>
<evidence type="ECO:0000256" key="2">
    <source>
        <dbReference type="ARBA" id="ARBA00022679"/>
    </source>
</evidence>
<dbReference type="PANTHER" id="PTHR43861">
    <property type="entry name" value="TRANS-ACONITATE 2-METHYLTRANSFERASE-RELATED"/>
    <property type="match status" value="1"/>
</dbReference>
<dbReference type="GO" id="GO:0032259">
    <property type="term" value="P:methylation"/>
    <property type="evidence" value="ECO:0007669"/>
    <property type="project" value="UniProtKB-KW"/>
</dbReference>
<evidence type="ECO:0000313" key="5">
    <source>
        <dbReference type="Proteomes" id="UP000323876"/>
    </source>
</evidence>
<dbReference type="AlphaFoldDB" id="A0A5N0DXI1"/>
<reference evidence="4 5" key="1">
    <citation type="submission" date="2019-09" db="EMBL/GenBank/DDBJ databases">
        <authorList>
            <person name="Wang X."/>
        </authorList>
    </citation>
    <scope>NUCLEOTIDE SEQUENCE [LARGE SCALE GENOMIC DNA]</scope>
    <source>
        <strain evidence="4 5">CICC 11023</strain>
    </source>
</reference>